<evidence type="ECO:0000313" key="3">
    <source>
        <dbReference type="EMBL" id="PHP67456.1"/>
    </source>
</evidence>
<name>A0A2G1QPJ5_9HYPH</name>
<dbReference type="AlphaFoldDB" id="A0A2G1QPJ5"/>
<proteinExistence type="predicted"/>
<feature type="transmembrane region" description="Helical" evidence="2">
    <location>
        <begin position="21"/>
        <end position="41"/>
    </location>
</feature>
<dbReference type="GO" id="GO:0004713">
    <property type="term" value="F:protein tyrosine kinase activity"/>
    <property type="evidence" value="ECO:0007669"/>
    <property type="project" value="TreeGrafter"/>
</dbReference>
<dbReference type="InterPro" id="IPR050445">
    <property type="entry name" value="Bact_polysacc_biosynth/exp"/>
</dbReference>
<dbReference type="GO" id="GO:0005886">
    <property type="term" value="C:plasma membrane"/>
    <property type="evidence" value="ECO:0007669"/>
    <property type="project" value="TreeGrafter"/>
</dbReference>
<dbReference type="PANTHER" id="PTHR32309:SF13">
    <property type="entry name" value="FERRIC ENTEROBACTIN TRANSPORT PROTEIN FEPE"/>
    <property type="match status" value="1"/>
</dbReference>
<feature type="transmembrane region" description="Helical" evidence="2">
    <location>
        <begin position="427"/>
        <end position="448"/>
    </location>
</feature>
<comment type="caution">
    <text evidence="3">The sequence shown here is derived from an EMBL/GenBank/DDBJ whole genome shotgun (WGS) entry which is preliminary data.</text>
</comment>
<keyword evidence="1" id="KW-0175">Coiled coil</keyword>
<dbReference type="EMBL" id="PDVP01000003">
    <property type="protein sequence ID" value="PHP67456.1"/>
    <property type="molecule type" value="Genomic_DNA"/>
</dbReference>
<dbReference type="OrthoDB" id="9795292at2"/>
<dbReference type="RefSeq" id="WP_099305352.1">
    <property type="nucleotide sequence ID" value="NZ_PDVP01000003.1"/>
</dbReference>
<sequence length="475" mass="52367">MARDIPSLLLQVADIAWRRRYLIVVPMLALPPVAFVAGGFAPKAYVARSTILVQETAKLNPFLNDLAVGPNLKERMPALRTLVHSAHILEAVLEDTGVIAPDASQAERATAVRSLSSAISVDLAGNDLVAFSIRGSSPAGMADTLRALTHHFVDKLLAPERSSIIDSQVFLQQELKSRAMRLKDAEEAYAQFKHRNRDRLPTLESTLVTRLSALEEKLSENRMAMKAAEAQLSDVRERLIGTNPVIGRIEDDIMKSTRRLGELEVRYTKEHSAVQAELRNLRRLKEEREALMNSADAIQGADIDRLWNLAAGSLSQDDGKIPPLLISQMTRLQESNSQYLRLKEETAAIEKEIDTIHTAIAETGPVLQEQKRLEEEIRLAQESHDAISKRFDNAQITGALGKFEAPERIKVIDAPMDPVVPVTPGRILFLLAGIVAGLLAGAGLALSAELLDTRLRRQPEFEAVCDAPVVARYCN</sequence>
<feature type="coiled-coil region" evidence="1">
    <location>
        <begin position="332"/>
        <end position="390"/>
    </location>
</feature>
<dbReference type="Proteomes" id="UP000221168">
    <property type="component" value="Unassembled WGS sequence"/>
</dbReference>
<keyword evidence="4" id="KW-1185">Reference proteome</keyword>
<keyword evidence="2" id="KW-0472">Membrane</keyword>
<accession>A0A2G1QPJ5</accession>
<protein>
    <submittedName>
        <fullName evidence="3">Chain-length determining protein</fullName>
    </submittedName>
</protein>
<reference evidence="3 4" key="1">
    <citation type="submission" date="2017-10" db="EMBL/GenBank/DDBJ databases">
        <title>Sedimentibacterium mangrovi gen. nov., sp. nov., a novel member of family Phyllobacteriacea isolated from mangrove sediment.</title>
        <authorList>
            <person name="Liao H."/>
            <person name="Tian Y."/>
        </authorList>
    </citation>
    <scope>NUCLEOTIDE SEQUENCE [LARGE SCALE GENOMIC DNA]</scope>
    <source>
        <strain evidence="3 4">X9-2-2</strain>
    </source>
</reference>
<keyword evidence="2" id="KW-1133">Transmembrane helix</keyword>
<organism evidence="3 4">
    <name type="scientific">Zhengella mangrovi</name>
    <dbReference type="NCBI Taxonomy" id="1982044"/>
    <lineage>
        <taxon>Bacteria</taxon>
        <taxon>Pseudomonadati</taxon>
        <taxon>Pseudomonadota</taxon>
        <taxon>Alphaproteobacteria</taxon>
        <taxon>Hyphomicrobiales</taxon>
        <taxon>Notoacmeibacteraceae</taxon>
        <taxon>Zhengella</taxon>
    </lineage>
</organism>
<evidence type="ECO:0000256" key="1">
    <source>
        <dbReference type="SAM" id="Coils"/>
    </source>
</evidence>
<evidence type="ECO:0000256" key="2">
    <source>
        <dbReference type="SAM" id="Phobius"/>
    </source>
</evidence>
<keyword evidence="2" id="KW-0812">Transmembrane</keyword>
<gene>
    <name evidence="3" type="ORF">CSC94_07030</name>
</gene>
<feature type="coiled-coil region" evidence="1">
    <location>
        <begin position="274"/>
        <end position="301"/>
    </location>
</feature>
<evidence type="ECO:0000313" key="4">
    <source>
        <dbReference type="Proteomes" id="UP000221168"/>
    </source>
</evidence>
<dbReference type="PANTHER" id="PTHR32309">
    <property type="entry name" value="TYROSINE-PROTEIN KINASE"/>
    <property type="match status" value="1"/>
</dbReference>
<feature type="coiled-coil region" evidence="1">
    <location>
        <begin position="211"/>
        <end position="238"/>
    </location>
</feature>